<dbReference type="Pfam" id="PF07110">
    <property type="entry name" value="EthD"/>
    <property type="match status" value="1"/>
</dbReference>
<gene>
    <name evidence="2" type="ORF">JDW22_05865</name>
</gene>
<evidence type="ECO:0000259" key="1">
    <source>
        <dbReference type="Pfam" id="PF07110"/>
    </source>
</evidence>
<reference evidence="2 3" key="1">
    <citation type="journal article" date="2021" name="Pathogens">
        <title>Isolation and Characterization of Kingella bonacorsii sp. nov., A Novel Kingella Species Detected in a Stable Periodontitis Subject.</title>
        <authorList>
            <person name="Antezack A."/>
            <person name="Boxberger M."/>
            <person name="Rolland C."/>
            <person name="Monnet-Corti V."/>
            <person name="La Scola B."/>
        </authorList>
    </citation>
    <scope>NUCLEOTIDE SEQUENCE [LARGE SCALE GENOMIC DNA]</scope>
    <source>
        <strain evidence="2 3">Marseille-Q4569</strain>
    </source>
</reference>
<feature type="domain" description="EthD" evidence="1">
    <location>
        <begin position="11"/>
        <end position="105"/>
    </location>
</feature>
<evidence type="ECO:0000313" key="3">
    <source>
        <dbReference type="Proteomes" id="UP000614058"/>
    </source>
</evidence>
<dbReference type="InterPro" id="IPR011008">
    <property type="entry name" value="Dimeric_a/b-barrel"/>
</dbReference>
<dbReference type="EMBL" id="JAEHNZ010000002">
    <property type="protein sequence ID" value="MBK0396115.1"/>
    <property type="molecule type" value="Genomic_DNA"/>
</dbReference>
<accession>A0ABS1BTA3</accession>
<sequence>MFKIIMLVKKKPELSTEAFIARWQQHSEKVLGFKDVLNIRHYTKTLPLQASGQPATQRDTLPFEFDAMGELWYDSRADFQRARETEAGQAALAALREDEAAFVDLQHSVMWFGEEERVL</sequence>
<dbReference type="InterPro" id="IPR009799">
    <property type="entry name" value="EthD_dom"/>
</dbReference>
<dbReference type="Gene3D" id="3.30.70.100">
    <property type="match status" value="1"/>
</dbReference>
<dbReference type="SUPFAM" id="SSF54909">
    <property type="entry name" value="Dimeric alpha+beta barrel"/>
    <property type="match status" value="1"/>
</dbReference>
<comment type="caution">
    <text evidence="2">The sequence shown here is derived from an EMBL/GenBank/DDBJ whole genome shotgun (WGS) entry which is preliminary data.</text>
</comment>
<name>A0ABS1BTA3_9NEIS</name>
<dbReference type="RefSeq" id="WP_200522289.1">
    <property type="nucleotide sequence ID" value="NZ_JAEHNZ010000002.1"/>
</dbReference>
<proteinExistence type="predicted"/>
<evidence type="ECO:0000313" key="2">
    <source>
        <dbReference type="EMBL" id="MBK0396115.1"/>
    </source>
</evidence>
<organism evidence="2 3">
    <name type="scientific">Kingella bonacorsii</name>
    <dbReference type="NCBI Taxonomy" id="2796361"/>
    <lineage>
        <taxon>Bacteria</taxon>
        <taxon>Pseudomonadati</taxon>
        <taxon>Pseudomonadota</taxon>
        <taxon>Betaproteobacteria</taxon>
        <taxon>Neisseriales</taxon>
        <taxon>Neisseriaceae</taxon>
        <taxon>Kingella</taxon>
    </lineage>
</organism>
<keyword evidence="3" id="KW-1185">Reference proteome</keyword>
<protein>
    <submittedName>
        <fullName evidence="2">EthD domain-containing protein</fullName>
    </submittedName>
</protein>
<dbReference type="Proteomes" id="UP000614058">
    <property type="component" value="Unassembled WGS sequence"/>
</dbReference>